<dbReference type="PROSITE" id="PS01076">
    <property type="entry name" value="ACETATE_KINASE_2"/>
    <property type="match status" value="1"/>
</dbReference>
<comment type="caution">
    <text evidence="16">The sequence shown here is derived from an EMBL/GenBank/DDBJ whole genome shotgun (WGS) entry which is preliminary data.</text>
</comment>
<dbReference type="InterPro" id="IPR003660">
    <property type="entry name" value="HAMP_dom"/>
</dbReference>
<evidence type="ECO:0000256" key="6">
    <source>
        <dbReference type="ARBA" id="ARBA00022692"/>
    </source>
</evidence>
<dbReference type="PROSITE" id="PS50109">
    <property type="entry name" value="HIS_KIN"/>
    <property type="match status" value="1"/>
</dbReference>
<evidence type="ECO:0000256" key="4">
    <source>
        <dbReference type="ARBA" id="ARBA00022553"/>
    </source>
</evidence>
<dbReference type="GO" id="GO:0005524">
    <property type="term" value="F:ATP binding"/>
    <property type="evidence" value="ECO:0007669"/>
    <property type="project" value="UniProtKB-KW"/>
</dbReference>
<keyword evidence="4" id="KW-0597">Phosphoprotein</keyword>
<evidence type="ECO:0000256" key="5">
    <source>
        <dbReference type="ARBA" id="ARBA00022679"/>
    </source>
</evidence>
<dbReference type="PROSITE" id="PS50885">
    <property type="entry name" value="HAMP"/>
    <property type="match status" value="1"/>
</dbReference>
<keyword evidence="5" id="KW-0808">Transferase</keyword>
<evidence type="ECO:0000256" key="13">
    <source>
        <dbReference type="SAM" id="Phobius"/>
    </source>
</evidence>
<dbReference type="SUPFAM" id="SSF47384">
    <property type="entry name" value="Homodimeric domain of signal transducing histidine kinase"/>
    <property type="match status" value="1"/>
</dbReference>
<evidence type="ECO:0000256" key="12">
    <source>
        <dbReference type="ARBA" id="ARBA00023136"/>
    </source>
</evidence>
<feature type="domain" description="HAMP" evidence="15">
    <location>
        <begin position="196"/>
        <end position="249"/>
    </location>
</feature>
<evidence type="ECO:0000313" key="17">
    <source>
        <dbReference type="Proteomes" id="UP000316781"/>
    </source>
</evidence>
<organism evidence="16 17">
    <name type="scientific">Methylosinus sporium</name>
    <dbReference type="NCBI Taxonomy" id="428"/>
    <lineage>
        <taxon>Bacteria</taxon>
        <taxon>Pseudomonadati</taxon>
        <taxon>Pseudomonadota</taxon>
        <taxon>Alphaproteobacteria</taxon>
        <taxon>Hyphomicrobiales</taxon>
        <taxon>Methylocystaceae</taxon>
        <taxon>Methylosinus</taxon>
    </lineage>
</organism>
<keyword evidence="11" id="KW-0902">Two-component regulatory system</keyword>
<protein>
    <recommendedName>
        <fullName evidence="3">histidine kinase</fullName>
        <ecNumber evidence="3">2.7.13.3</ecNumber>
    </recommendedName>
</protein>
<dbReference type="SUPFAM" id="SSF55874">
    <property type="entry name" value="ATPase domain of HSP90 chaperone/DNA topoisomerase II/histidine kinase"/>
    <property type="match status" value="1"/>
</dbReference>
<reference evidence="16 17" key="1">
    <citation type="submission" date="2019-07" db="EMBL/GenBank/DDBJ databases">
        <title>Ln-dependent methylotrophs.</title>
        <authorList>
            <person name="Tani A."/>
        </authorList>
    </citation>
    <scope>NUCLEOTIDE SEQUENCE [LARGE SCALE GENOMIC DNA]</scope>
    <source>
        <strain evidence="16 17">SM89A</strain>
    </source>
</reference>
<dbReference type="InterPro" id="IPR004358">
    <property type="entry name" value="Sig_transdc_His_kin-like_C"/>
</dbReference>
<dbReference type="PANTHER" id="PTHR45436:SF15">
    <property type="entry name" value="SENSOR HISTIDINE KINASE CUSS"/>
    <property type="match status" value="1"/>
</dbReference>
<dbReference type="EMBL" id="VJMF01000047">
    <property type="protein sequence ID" value="TRL32230.1"/>
    <property type="molecule type" value="Genomic_DNA"/>
</dbReference>
<name>A0A549SRH8_METSR</name>
<evidence type="ECO:0000259" key="14">
    <source>
        <dbReference type="PROSITE" id="PS50109"/>
    </source>
</evidence>
<evidence type="ECO:0000256" key="3">
    <source>
        <dbReference type="ARBA" id="ARBA00012438"/>
    </source>
</evidence>
<keyword evidence="7" id="KW-0547">Nucleotide-binding</keyword>
<keyword evidence="12 13" id="KW-0472">Membrane</keyword>
<dbReference type="SMART" id="SM00388">
    <property type="entry name" value="HisKA"/>
    <property type="match status" value="1"/>
</dbReference>
<keyword evidence="6 13" id="KW-0812">Transmembrane</keyword>
<dbReference type="PANTHER" id="PTHR45436">
    <property type="entry name" value="SENSOR HISTIDINE KINASE YKOH"/>
    <property type="match status" value="1"/>
</dbReference>
<keyword evidence="10 13" id="KW-1133">Transmembrane helix</keyword>
<dbReference type="InterPro" id="IPR036097">
    <property type="entry name" value="HisK_dim/P_sf"/>
</dbReference>
<dbReference type="Pfam" id="PF02518">
    <property type="entry name" value="HATPase_c"/>
    <property type="match status" value="1"/>
</dbReference>
<dbReference type="Proteomes" id="UP000316781">
    <property type="component" value="Unassembled WGS sequence"/>
</dbReference>
<evidence type="ECO:0000256" key="7">
    <source>
        <dbReference type="ARBA" id="ARBA00022741"/>
    </source>
</evidence>
<evidence type="ECO:0000256" key="11">
    <source>
        <dbReference type="ARBA" id="ARBA00023012"/>
    </source>
</evidence>
<dbReference type="InterPro" id="IPR023865">
    <property type="entry name" value="Aliphatic_acid_kinase_CS"/>
</dbReference>
<dbReference type="Pfam" id="PF00512">
    <property type="entry name" value="HisKA"/>
    <property type="match status" value="1"/>
</dbReference>
<accession>A0A549SRH8</accession>
<dbReference type="GO" id="GO:0000155">
    <property type="term" value="F:phosphorelay sensor kinase activity"/>
    <property type="evidence" value="ECO:0007669"/>
    <property type="project" value="InterPro"/>
</dbReference>
<dbReference type="CDD" id="cd00082">
    <property type="entry name" value="HisKA"/>
    <property type="match status" value="1"/>
</dbReference>
<dbReference type="GO" id="GO:0005886">
    <property type="term" value="C:plasma membrane"/>
    <property type="evidence" value="ECO:0007669"/>
    <property type="project" value="TreeGrafter"/>
</dbReference>
<feature type="transmembrane region" description="Helical" evidence="13">
    <location>
        <begin position="176"/>
        <end position="195"/>
    </location>
</feature>
<dbReference type="InterPro" id="IPR050428">
    <property type="entry name" value="TCS_sensor_his_kinase"/>
</dbReference>
<dbReference type="Gene3D" id="3.30.565.10">
    <property type="entry name" value="Histidine kinase-like ATPase, C-terminal domain"/>
    <property type="match status" value="1"/>
</dbReference>
<dbReference type="InterPro" id="IPR003594">
    <property type="entry name" value="HATPase_dom"/>
</dbReference>
<evidence type="ECO:0000256" key="10">
    <source>
        <dbReference type="ARBA" id="ARBA00022989"/>
    </source>
</evidence>
<comment type="subcellular location">
    <subcellularLocation>
        <location evidence="2">Membrane</location>
        <topology evidence="2">Multi-pass membrane protein</topology>
    </subcellularLocation>
</comment>
<proteinExistence type="predicted"/>
<dbReference type="InterPro" id="IPR036890">
    <property type="entry name" value="HATPase_C_sf"/>
</dbReference>
<evidence type="ECO:0000259" key="15">
    <source>
        <dbReference type="PROSITE" id="PS50885"/>
    </source>
</evidence>
<comment type="catalytic activity">
    <reaction evidence="1">
        <text>ATP + protein L-histidine = ADP + protein N-phospho-L-histidine.</text>
        <dbReference type="EC" id="2.7.13.3"/>
    </reaction>
</comment>
<gene>
    <name evidence="16" type="ORF">FM996_12740</name>
</gene>
<evidence type="ECO:0000256" key="2">
    <source>
        <dbReference type="ARBA" id="ARBA00004141"/>
    </source>
</evidence>
<dbReference type="AlphaFoldDB" id="A0A549SRH8"/>
<dbReference type="EC" id="2.7.13.3" evidence="3"/>
<dbReference type="InterPro" id="IPR005467">
    <property type="entry name" value="His_kinase_dom"/>
</dbReference>
<dbReference type="Gene3D" id="1.10.287.130">
    <property type="match status" value="1"/>
</dbReference>
<dbReference type="CDD" id="cd00075">
    <property type="entry name" value="HATPase"/>
    <property type="match status" value="1"/>
</dbReference>
<evidence type="ECO:0000256" key="8">
    <source>
        <dbReference type="ARBA" id="ARBA00022777"/>
    </source>
</evidence>
<dbReference type="SMART" id="SM00387">
    <property type="entry name" value="HATPase_c"/>
    <property type="match status" value="1"/>
</dbReference>
<evidence type="ECO:0000256" key="1">
    <source>
        <dbReference type="ARBA" id="ARBA00000085"/>
    </source>
</evidence>
<dbReference type="GO" id="GO:0016774">
    <property type="term" value="F:phosphotransferase activity, carboxyl group as acceptor"/>
    <property type="evidence" value="ECO:0007669"/>
    <property type="project" value="InterPro"/>
</dbReference>
<dbReference type="PRINTS" id="PR00344">
    <property type="entry name" value="BCTRLSENSOR"/>
</dbReference>
<keyword evidence="9" id="KW-0067">ATP-binding</keyword>
<feature type="transmembrane region" description="Helical" evidence="13">
    <location>
        <begin position="12"/>
        <end position="36"/>
    </location>
</feature>
<sequence>MNMASSLANRVVAYLVVSQFVAFATGWIVTIILGFAGVGAFEAFGRTADELASARMIQLVVASLVRDDEGSLRIDPIPELRDEERRVPSLKIAVFDAGRSQAISGSSPELIAALAGVIKISPTHTHFVLPGDPTLSPRGLVEPVRTPFGRLHAAVYSPKFVLSDLFYAILADFRRLAGFFVVTALISAGAALFAVRRGLTPLRAIADEAARMDMDMLHRRLPVGEVPAEITPLVDGINIALERLAAGAARTRRYTANAAHELRTPIAILRARLDNLEELPVKGALLSDASRLQAIVEQLLVAARLTERQVGLDQEVDLVTSVREVVFLYLRLAIECDRMIEFEACAPRAVTRGNRRAIEAVVANLIDNALRAEPSGGVVVVHIGPGATVAVIDHGEGVALAEREMIFEPFWRKSEATPGTGLGLAIAKELMENMRGKIGVEETPGGGATFKLIFPETADVPEALRLPPRTS</sequence>
<dbReference type="InterPro" id="IPR003661">
    <property type="entry name" value="HisK_dim/P_dom"/>
</dbReference>
<evidence type="ECO:0000256" key="9">
    <source>
        <dbReference type="ARBA" id="ARBA00022840"/>
    </source>
</evidence>
<evidence type="ECO:0000313" key="16">
    <source>
        <dbReference type="EMBL" id="TRL32230.1"/>
    </source>
</evidence>
<feature type="domain" description="Histidine kinase" evidence="14">
    <location>
        <begin position="257"/>
        <end position="458"/>
    </location>
</feature>
<keyword evidence="8 16" id="KW-0418">Kinase</keyword>